<feature type="domain" description="2EXR" evidence="1">
    <location>
        <begin position="6"/>
        <end position="73"/>
    </location>
</feature>
<proteinExistence type="predicted"/>
<organism evidence="2 3">
    <name type="scientific">Apiospora aurea</name>
    <dbReference type="NCBI Taxonomy" id="335848"/>
    <lineage>
        <taxon>Eukaryota</taxon>
        <taxon>Fungi</taxon>
        <taxon>Dikarya</taxon>
        <taxon>Ascomycota</taxon>
        <taxon>Pezizomycotina</taxon>
        <taxon>Sordariomycetes</taxon>
        <taxon>Xylariomycetidae</taxon>
        <taxon>Amphisphaeriales</taxon>
        <taxon>Apiosporaceae</taxon>
        <taxon>Apiospora</taxon>
    </lineage>
</organism>
<accession>A0ABR1QMY9</accession>
<reference evidence="2 3" key="1">
    <citation type="submission" date="2023-01" db="EMBL/GenBank/DDBJ databases">
        <title>Analysis of 21 Apiospora genomes using comparative genomics revels a genus with tremendous synthesis potential of carbohydrate active enzymes and secondary metabolites.</title>
        <authorList>
            <person name="Sorensen T."/>
        </authorList>
    </citation>
    <scope>NUCLEOTIDE SEQUENCE [LARGE SCALE GENOMIC DNA]</scope>
    <source>
        <strain evidence="2 3">CBS 24483</strain>
    </source>
</reference>
<dbReference type="PANTHER" id="PTHR35910:SF6">
    <property type="entry name" value="2EXR DOMAIN-CONTAINING PROTEIN"/>
    <property type="match status" value="1"/>
</dbReference>
<gene>
    <name evidence="2" type="ORF">PG986_004572</name>
</gene>
<comment type="caution">
    <text evidence="2">The sequence shown here is derived from an EMBL/GenBank/DDBJ whole genome shotgun (WGS) entry which is preliminary data.</text>
</comment>
<keyword evidence="3" id="KW-1185">Reference proteome</keyword>
<dbReference type="Pfam" id="PF20150">
    <property type="entry name" value="2EXR"/>
    <property type="match status" value="1"/>
</dbReference>
<evidence type="ECO:0000313" key="2">
    <source>
        <dbReference type="EMBL" id="KAK7959718.1"/>
    </source>
</evidence>
<evidence type="ECO:0000259" key="1">
    <source>
        <dbReference type="Pfam" id="PF20150"/>
    </source>
</evidence>
<protein>
    <recommendedName>
        <fullName evidence="1">2EXR domain-containing protein</fullName>
    </recommendedName>
</protein>
<dbReference type="RefSeq" id="XP_066703421.1">
    <property type="nucleotide sequence ID" value="XM_066840794.1"/>
</dbReference>
<dbReference type="EMBL" id="JAQQWE010000003">
    <property type="protein sequence ID" value="KAK7959718.1"/>
    <property type="molecule type" value="Genomic_DNA"/>
</dbReference>
<dbReference type="PANTHER" id="PTHR35910">
    <property type="entry name" value="2EXR DOMAIN-CONTAINING PROTEIN"/>
    <property type="match status" value="1"/>
</dbReference>
<dbReference type="InterPro" id="IPR045518">
    <property type="entry name" value="2EXR"/>
</dbReference>
<dbReference type="GeneID" id="92073856"/>
<evidence type="ECO:0000313" key="3">
    <source>
        <dbReference type="Proteomes" id="UP001391051"/>
    </source>
</evidence>
<dbReference type="Proteomes" id="UP001391051">
    <property type="component" value="Unassembled WGS sequence"/>
</dbReference>
<sequence length="217" mass="25041">MSDERFSRFPKLPPEIRIMIWEAAVHEEYRDRVLLLEEATRRIVASRELQQPFRAVFHANRESRHAANSMFPVRLPMYRFRGFPSFEWHQQRIRGNAMPFRETLETVASGEIPVSLTLDTFMIGFSWRWLEGRTVSQGFVGSYMSGNLSRQQTRLIRNLVQVVNDGRASEAASRDPESYLDLSADALSVFGGVQEFRCLYPNPPQLSPHYMDVVGNG</sequence>
<name>A0ABR1QMY9_9PEZI</name>